<protein>
    <submittedName>
        <fullName evidence="2">Uncharacterized protein</fullName>
    </submittedName>
</protein>
<dbReference type="Proteomes" id="UP000673691">
    <property type="component" value="Unassembled WGS sequence"/>
</dbReference>
<keyword evidence="1" id="KW-0472">Membrane</keyword>
<name>A0A8H7ZNP3_9FUNG</name>
<evidence type="ECO:0000313" key="3">
    <source>
        <dbReference type="Proteomes" id="UP000673691"/>
    </source>
</evidence>
<gene>
    <name evidence="2" type="ORF">BJ554DRAFT_3789</name>
</gene>
<reference evidence="2 3" key="1">
    <citation type="journal article" name="Sci. Rep.">
        <title>Genome-scale phylogenetic analyses confirm Olpidium as the closest living zoosporic fungus to the non-flagellated, terrestrial fungi.</title>
        <authorList>
            <person name="Chang Y."/>
            <person name="Rochon D."/>
            <person name="Sekimoto S."/>
            <person name="Wang Y."/>
            <person name="Chovatia M."/>
            <person name="Sandor L."/>
            <person name="Salamov A."/>
            <person name="Grigoriev I.V."/>
            <person name="Stajich J.E."/>
            <person name="Spatafora J.W."/>
        </authorList>
    </citation>
    <scope>NUCLEOTIDE SEQUENCE [LARGE SCALE GENOMIC DNA]</scope>
    <source>
        <strain evidence="2">S191</strain>
    </source>
</reference>
<evidence type="ECO:0000256" key="1">
    <source>
        <dbReference type="SAM" id="Phobius"/>
    </source>
</evidence>
<comment type="caution">
    <text evidence="2">The sequence shown here is derived from an EMBL/GenBank/DDBJ whole genome shotgun (WGS) entry which is preliminary data.</text>
</comment>
<feature type="transmembrane region" description="Helical" evidence="1">
    <location>
        <begin position="75"/>
        <end position="94"/>
    </location>
</feature>
<keyword evidence="1" id="KW-0812">Transmembrane</keyword>
<dbReference type="AlphaFoldDB" id="A0A8H7ZNP3"/>
<organism evidence="2 3">
    <name type="scientific">Olpidium bornovanus</name>
    <dbReference type="NCBI Taxonomy" id="278681"/>
    <lineage>
        <taxon>Eukaryota</taxon>
        <taxon>Fungi</taxon>
        <taxon>Fungi incertae sedis</taxon>
        <taxon>Olpidiomycota</taxon>
        <taxon>Olpidiomycotina</taxon>
        <taxon>Olpidiomycetes</taxon>
        <taxon>Olpidiales</taxon>
        <taxon>Olpidiaceae</taxon>
        <taxon>Olpidium</taxon>
    </lineage>
</organism>
<accession>A0A8H7ZNP3</accession>
<evidence type="ECO:0000313" key="2">
    <source>
        <dbReference type="EMBL" id="KAG5456469.1"/>
    </source>
</evidence>
<keyword evidence="1" id="KW-1133">Transmembrane helix</keyword>
<feature type="non-terminal residue" evidence="2">
    <location>
        <position position="1"/>
    </location>
</feature>
<proteinExistence type="predicted"/>
<keyword evidence="3" id="KW-1185">Reference proteome</keyword>
<dbReference type="EMBL" id="JAEFCI010011697">
    <property type="protein sequence ID" value="KAG5456469.1"/>
    <property type="molecule type" value="Genomic_DNA"/>
</dbReference>
<sequence>SLSDPRDALPSARRVQLLLGRFQLISDETLPVVSFHGVKSHGLENLPGLCVCRPAGGAAARGVPLLSFFFFFSHVPPPLFAIFVSLFAIIFACVPQTKIPPPQKKAHPFRPAGRGAGGCYIRYSENARGESKSAVFRLEKVNRGVRAPPPSFRPFANAVCPLADSVRAGGPVETRILGGGLPPVLRSTAQKKKEKKYEVTSSIHPAASSFPCARKRGAGAWK</sequence>